<accession>A0A1R3FYX6</accession>
<protein>
    <submittedName>
        <fullName evidence="2">Uncharacterized protein</fullName>
    </submittedName>
</protein>
<comment type="caution">
    <text evidence="2">The sequence shown here is derived from an EMBL/GenBank/DDBJ whole genome shotgun (WGS) entry which is preliminary data.</text>
</comment>
<feature type="region of interest" description="Disordered" evidence="1">
    <location>
        <begin position="78"/>
        <end position="100"/>
    </location>
</feature>
<dbReference type="AlphaFoldDB" id="A0A1R3FYX6"/>
<evidence type="ECO:0000313" key="3">
    <source>
        <dbReference type="Proteomes" id="UP000187203"/>
    </source>
</evidence>
<evidence type="ECO:0000313" key="2">
    <source>
        <dbReference type="EMBL" id="OMO51034.1"/>
    </source>
</evidence>
<proteinExistence type="predicted"/>
<name>A0A1R3FYX6_9ROSI</name>
<keyword evidence="3" id="KW-1185">Reference proteome</keyword>
<reference evidence="3" key="1">
    <citation type="submission" date="2013-09" db="EMBL/GenBank/DDBJ databases">
        <title>Corchorus olitorius genome sequencing.</title>
        <authorList>
            <person name="Alam M."/>
            <person name="Haque M.S."/>
            <person name="Islam M.S."/>
            <person name="Emdad E.M."/>
            <person name="Islam M.M."/>
            <person name="Ahmed B."/>
            <person name="Halim A."/>
            <person name="Hossen Q.M.M."/>
            <person name="Hossain M.Z."/>
            <person name="Ahmed R."/>
            <person name="Khan M.M."/>
            <person name="Islam R."/>
            <person name="Rashid M.M."/>
            <person name="Khan S.A."/>
            <person name="Rahman M.S."/>
            <person name="Alam M."/>
            <person name="Yahiya A.S."/>
            <person name="Khan M.S."/>
            <person name="Azam M.S."/>
            <person name="Haque T."/>
            <person name="Lashkar M.Z.H."/>
            <person name="Akhand A.I."/>
            <person name="Morshed G."/>
            <person name="Roy S."/>
            <person name="Uddin K.S."/>
            <person name="Rabeya T."/>
            <person name="Hossain A.S."/>
            <person name="Chowdhury A."/>
            <person name="Snigdha A.R."/>
            <person name="Mortoza M.S."/>
            <person name="Matin S.A."/>
            <person name="Hoque S.M.E."/>
            <person name="Islam M.K."/>
            <person name="Roy D.K."/>
            <person name="Haider R."/>
            <person name="Moosa M.M."/>
            <person name="Elias S.M."/>
            <person name="Hasan A.M."/>
            <person name="Jahan S."/>
            <person name="Shafiuddin M."/>
            <person name="Mahmood N."/>
            <person name="Shommy N.S."/>
        </authorList>
    </citation>
    <scope>NUCLEOTIDE SEQUENCE [LARGE SCALE GENOMIC DNA]</scope>
    <source>
        <strain evidence="3">cv. O-4</strain>
    </source>
</reference>
<dbReference type="Proteomes" id="UP000187203">
    <property type="component" value="Unassembled WGS sequence"/>
</dbReference>
<evidence type="ECO:0000256" key="1">
    <source>
        <dbReference type="SAM" id="MobiDB-lite"/>
    </source>
</evidence>
<sequence>MLNFPLNAKFSILLPFKTPPPLHHGFYPHRRCHPKPPRQSSPPLPFDAKICRFAPPVALNFDLSLEFRKEVSISSKFPITEPFGPQLPFSDPGEPTVGSP</sequence>
<organism evidence="2 3">
    <name type="scientific">Corchorus olitorius</name>
    <dbReference type="NCBI Taxonomy" id="93759"/>
    <lineage>
        <taxon>Eukaryota</taxon>
        <taxon>Viridiplantae</taxon>
        <taxon>Streptophyta</taxon>
        <taxon>Embryophyta</taxon>
        <taxon>Tracheophyta</taxon>
        <taxon>Spermatophyta</taxon>
        <taxon>Magnoliopsida</taxon>
        <taxon>eudicotyledons</taxon>
        <taxon>Gunneridae</taxon>
        <taxon>Pentapetalae</taxon>
        <taxon>rosids</taxon>
        <taxon>malvids</taxon>
        <taxon>Malvales</taxon>
        <taxon>Malvaceae</taxon>
        <taxon>Grewioideae</taxon>
        <taxon>Apeibeae</taxon>
        <taxon>Corchorus</taxon>
    </lineage>
</organism>
<gene>
    <name evidence="2" type="ORF">COLO4_37842</name>
</gene>
<dbReference type="EMBL" id="AWUE01024342">
    <property type="protein sequence ID" value="OMO51034.1"/>
    <property type="molecule type" value="Genomic_DNA"/>
</dbReference>